<dbReference type="EMBL" id="JBHRTS010000001">
    <property type="protein sequence ID" value="MFC3193025.1"/>
    <property type="molecule type" value="Genomic_DNA"/>
</dbReference>
<comment type="caution">
    <text evidence="2">The sequence shown here is derived from an EMBL/GenBank/DDBJ whole genome shotgun (WGS) entry which is preliminary data.</text>
</comment>
<dbReference type="RefSeq" id="WP_077409682.1">
    <property type="nucleotide sequence ID" value="NZ_JBHRTS010000001.1"/>
</dbReference>
<keyword evidence="3" id="KW-1185">Reference proteome</keyword>
<proteinExistence type="predicted"/>
<evidence type="ECO:0000259" key="1">
    <source>
        <dbReference type="Pfam" id="PF01636"/>
    </source>
</evidence>
<evidence type="ECO:0000313" key="3">
    <source>
        <dbReference type="Proteomes" id="UP001595533"/>
    </source>
</evidence>
<evidence type="ECO:0000313" key="2">
    <source>
        <dbReference type="EMBL" id="MFC3193025.1"/>
    </source>
</evidence>
<dbReference type="InterPro" id="IPR002575">
    <property type="entry name" value="Aminoglycoside_PTrfase"/>
</dbReference>
<dbReference type="Pfam" id="PF01636">
    <property type="entry name" value="APH"/>
    <property type="match status" value="1"/>
</dbReference>
<dbReference type="SUPFAM" id="SSF56112">
    <property type="entry name" value="Protein kinase-like (PK-like)"/>
    <property type="match status" value="1"/>
</dbReference>
<protein>
    <submittedName>
        <fullName evidence="2">Phosphotransferase</fullName>
    </submittedName>
</protein>
<gene>
    <name evidence="2" type="ORF">ACFODZ_02110</name>
</gene>
<sequence length="252" mass="29144">MIDNSVWHDRLLSIPVVAKAGLLGWQALQPGSNQNFKIETTQGHWVVRFNQSIPGVDRLVEQQLLQQLQHLAWLPTMIDCDPGAGYLITEFIEQSVWQKSDFSNPQRITQLADQLRLIHLQPCDQAPTRLDRRIQYYLSQTQVAADLQRRLTQGIDTLEQLQFWTACRWLCHHDLNPGNLLGHKPVYLIDWEFAGQGHAILDWLIMEQESGADLSSWYPEDTRPDWIIPLKTLISDLMKLWNSLTTARIQNC</sequence>
<reference evidence="3" key="1">
    <citation type="journal article" date="2019" name="Int. J. Syst. Evol. Microbiol.">
        <title>The Global Catalogue of Microorganisms (GCM) 10K type strain sequencing project: providing services to taxonomists for standard genome sequencing and annotation.</title>
        <authorList>
            <consortium name="The Broad Institute Genomics Platform"/>
            <consortium name="The Broad Institute Genome Sequencing Center for Infectious Disease"/>
            <person name="Wu L."/>
            <person name="Ma J."/>
        </authorList>
    </citation>
    <scope>NUCLEOTIDE SEQUENCE [LARGE SCALE GENOMIC DNA]</scope>
    <source>
        <strain evidence="3">KCTC 42953</strain>
    </source>
</reference>
<dbReference type="Gene3D" id="3.30.200.20">
    <property type="entry name" value="Phosphorylase Kinase, domain 1"/>
    <property type="match status" value="1"/>
</dbReference>
<dbReference type="Gene3D" id="3.90.1200.10">
    <property type="match status" value="1"/>
</dbReference>
<name>A0ABV7J4F3_9GAMM</name>
<feature type="domain" description="Aminoglycoside phosphotransferase" evidence="1">
    <location>
        <begin position="32"/>
        <end position="203"/>
    </location>
</feature>
<accession>A0ABV7J4F3</accession>
<dbReference type="InterPro" id="IPR011009">
    <property type="entry name" value="Kinase-like_dom_sf"/>
</dbReference>
<organism evidence="2 3">
    <name type="scientific">Marinicella sediminis</name>
    <dbReference type="NCBI Taxonomy" id="1792834"/>
    <lineage>
        <taxon>Bacteria</taxon>
        <taxon>Pseudomonadati</taxon>
        <taxon>Pseudomonadota</taxon>
        <taxon>Gammaproteobacteria</taxon>
        <taxon>Lysobacterales</taxon>
        <taxon>Marinicellaceae</taxon>
        <taxon>Marinicella</taxon>
    </lineage>
</organism>
<dbReference type="Proteomes" id="UP001595533">
    <property type="component" value="Unassembled WGS sequence"/>
</dbReference>